<evidence type="ECO:0000313" key="1">
    <source>
        <dbReference type="EMBL" id="MPM82502.1"/>
    </source>
</evidence>
<name>A0A645D139_9ZZZZ</name>
<organism evidence="1">
    <name type="scientific">bioreactor metagenome</name>
    <dbReference type="NCBI Taxonomy" id="1076179"/>
    <lineage>
        <taxon>unclassified sequences</taxon>
        <taxon>metagenomes</taxon>
        <taxon>ecological metagenomes</taxon>
    </lineage>
</organism>
<gene>
    <name evidence="1" type="ORF">SDC9_129563</name>
</gene>
<reference evidence="1" key="1">
    <citation type="submission" date="2019-08" db="EMBL/GenBank/DDBJ databases">
        <authorList>
            <person name="Kucharzyk K."/>
            <person name="Murdoch R.W."/>
            <person name="Higgins S."/>
            <person name="Loffler F."/>
        </authorList>
    </citation>
    <scope>NUCLEOTIDE SEQUENCE</scope>
</reference>
<proteinExistence type="predicted"/>
<accession>A0A645D139</accession>
<dbReference type="AlphaFoldDB" id="A0A645D139"/>
<protein>
    <submittedName>
        <fullName evidence="1">Uncharacterized protein</fullName>
    </submittedName>
</protein>
<dbReference type="EMBL" id="VSSQ01031570">
    <property type="protein sequence ID" value="MPM82502.1"/>
    <property type="molecule type" value="Genomic_DNA"/>
</dbReference>
<sequence length="78" mass="8514">MLEITILLVAALITGYYIGKRMGHTEGFAQGKAETALIMRQESFEHGYCVLCKGGNTLGMEDGGITTDPSTHTTYRGW</sequence>
<comment type="caution">
    <text evidence="1">The sequence shown here is derived from an EMBL/GenBank/DDBJ whole genome shotgun (WGS) entry which is preliminary data.</text>
</comment>